<comment type="caution">
    <text evidence="1">The sequence shown here is derived from an EMBL/GenBank/DDBJ whole genome shotgun (WGS) entry which is preliminary data.</text>
</comment>
<gene>
    <name evidence="1" type="ORF">E6O75_ATG07827</name>
</gene>
<reference evidence="1 2" key="1">
    <citation type="submission" date="2019-04" db="EMBL/GenBank/DDBJ databases">
        <title>High contiguity whole genome sequence and gene annotation resource for two Venturia nashicola isolates.</title>
        <authorList>
            <person name="Prokchorchik M."/>
            <person name="Won K."/>
            <person name="Lee Y."/>
            <person name="Choi E.D."/>
            <person name="Segonzac C."/>
            <person name="Sohn K.H."/>
        </authorList>
    </citation>
    <scope>NUCLEOTIDE SEQUENCE [LARGE SCALE GENOMIC DNA]</scope>
    <source>
        <strain evidence="1 2">PRI2</strain>
    </source>
</reference>
<proteinExistence type="predicted"/>
<keyword evidence="2" id="KW-1185">Reference proteome</keyword>
<organism evidence="1 2">
    <name type="scientific">Venturia nashicola</name>
    <dbReference type="NCBI Taxonomy" id="86259"/>
    <lineage>
        <taxon>Eukaryota</taxon>
        <taxon>Fungi</taxon>
        <taxon>Dikarya</taxon>
        <taxon>Ascomycota</taxon>
        <taxon>Pezizomycotina</taxon>
        <taxon>Dothideomycetes</taxon>
        <taxon>Pleosporomycetidae</taxon>
        <taxon>Venturiales</taxon>
        <taxon>Venturiaceae</taxon>
        <taxon>Venturia</taxon>
    </lineage>
</organism>
<sequence>MCLHAAWLDRGFGSNTTTTAMVIQGSKQHCSDKSEANLAACVKVVRRQMLRGRRRRAQGSSRHALRLSEINRDRNQQQEGIQVEVKLILK</sequence>
<evidence type="ECO:0000313" key="2">
    <source>
        <dbReference type="Proteomes" id="UP000298493"/>
    </source>
</evidence>
<dbReference type="Proteomes" id="UP000298493">
    <property type="component" value="Unassembled WGS sequence"/>
</dbReference>
<evidence type="ECO:0000313" key="1">
    <source>
        <dbReference type="EMBL" id="TID15499.1"/>
    </source>
</evidence>
<protein>
    <submittedName>
        <fullName evidence="1">Uncharacterized protein</fullName>
    </submittedName>
</protein>
<name>A0A4Z1NWN7_9PEZI</name>
<accession>A0A4Z1NWN7</accession>
<dbReference type="EMBL" id="SNSC02000020">
    <property type="protein sequence ID" value="TID15499.1"/>
    <property type="molecule type" value="Genomic_DNA"/>
</dbReference>
<dbReference type="AlphaFoldDB" id="A0A4Z1NWN7"/>